<evidence type="ECO:0000256" key="3">
    <source>
        <dbReference type="ARBA" id="ARBA00022737"/>
    </source>
</evidence>
<dbReference type="Gene3D" id="3.80.10.10">
    <property type="entry name" value="Ribonuclease Inhibitor"/>
    <property type="match status" value="2"/>
</dbReference>
<dbReference type="PANTHER" id="PTHR24113:SF12">
    <property type="entry name" value="RAN GTPASE-ACTIVATING PROTEIN 1"/>
    <property type="match status" value="1"/>
</dbReference>
<keyword evidence="1" id="KW-0343">GTPase activation</keyword>
<accession>A0A1D8RAJ0</accession>
<dbReference type="GO" id="GO:0031267">
    <property type="term" value="F:small GTPase binding"/>
    <property type="evidence" value="ECO:0007669"/>
    <property type="project" value="TreeGrafter"/>
</dbReference>
<protein>
    <submittedName>
        <fullName evidence="4">Nucleotide-binding and leucine-rich repeat-containing protein</fullName>
    </submittedName>
</protein>
<dbReference type="GO" id="GO:0005829">
    <property type="term" value="C:cytosol"/>
    <property type="evidence" value="ECO:0007669"/>
    <property type="project" value="TreeGrafter"/>
</dbReference>
<sequence>ELHLVNSFAVSEAMNFFTENLKSLSIEKLVVSKSKVLIKNLATVIQCCPKLCEIEMNYNETSEEDLNLLLGALRTLPKFERISISREKLSVPNVESLCSLIIKNSKLTHVALNKITFFEVKDISTILNSLCCCTGTLTSLLFSEPVVEIGGKTAKTKMKRSVVNGESLYPTLVSVLPKLQTLTHLDLSRNELSGWKDVQPCIQDLKLLQNLNLSGNSIGDEAVEKLTEILPNFPHLEELHLAWDKITCQGAIVLATKLNCLRELKVLSLKSNEISDDGAAAIFEAMAQIPSMKEILLENNFITDKGFLSVIVNAVKMRKLECLNLKRNLFGEIGILTLAESLESLPQLKRLVIGCPVVYNDEASDLPDFVDGHPNQFKYIYKKLSSDVFLCVMDAAHKHSSLQEIYLSMNAMPESVDPNEFPKMKFGTHYVN</sequence>
<evidence type="ECO:0000256" key="2">
    <source>
        <dbReference type="ARBA" id="ARBA00022614"/>
    </source>
</evidence>
<dbReference type="InterPro" id="IPR027038">
    <property type="entry name" value="RanGap"/>
</dbReference>
<gene>
    <name evidence="4" type="primary">NLR</name>
</gene>
<dbReference type="GO" id="GO:0006913">
    <property type="term" value="P:nucleocytoplasmic transport"/>
    <property type="evidence" value="ECO:0007669"/>
    <property type="project" value="TreeGrafter"/>
</dbReference>
<dbReference type="SMART" id="SM00368">
    <property type="entry name" value="LRR_RI"/>
    <property type="match status" value="4"/>
</dbReference>
<feature type="non-terminal residue" evidence="4">
    <location>
        <position position="1"/>
    </location>
</feature>
<proteinExistence type="evidence at transcript level"/>
<dbReference type="InterPro" id="IPR001611">
    <property type="entry name" value="Leu-rich_rpt"/>
</dbReference>
<dbReference type="Pfam" id="PF13516">
    <property type="entry name" value="LRR_6"/>
    <property type="match status" value="3"/>
</dbReference>
<dbReference type="GO" id="GO:0005096">
    <property type="term" value="F:GTPase activator activity"/>
    <property type="evidence" value="ECO:0007669"/>
    <property type="project" value="UniProtKB-KW"/>
</dbReference>
<dbReference type="EMBL" id="KX223879">
    <property type="protein sequence ID" value="AOW69396.1"/>
    <property type="molecule type" value="mRNA"/>
</dbReference>
<dbReference type="AlphaFoldDB" id="A0A1D8RAJ0"/>
<organism evidence="4">
    <name type="scientific">Calliactis polypus</name>
    <name type="common">Hermit crab anemone</name>
    <name type="synonym">Priapus polypus</name>
    <dbReference type="NCBI Taxonomy" id="656064"/>
    <lineage>
        <taxon>Eukaryota</taxon>
        <taxon>Metazoa</taxon>
        <taxon>Cnidaria</taxon>
        <taxon>Anthozoa</taxon>
        <taxon>Hexacorallia</taxon>
        <taxon>Actiniaria</taxon>
        <taxon>Nynantheae</taxon>
        <taxon>Hormathiidae</taxon>
        <taxon>Calliactis</taxon>
    </lineage>
</organism>
<keyword evidence="2" id="KW-0433">Leucine-rich repeat</keyword>
<evidence type="ECO:0000313" key="4">
    <source>
        <dbReference type="EMBL" id="AOW69396.1"/>
    </source>
</evidence>
<dbReference type="PANTHER" id="PTHR24113">
    <property type="entry name" value="RAN GTPASE-ACTIVATING PROTEIN 1"/>
    <property type="match status" value="1"/>
</dbReference>
<name>A0A1D8RAJ0_CALPY</name>
<dbReference type="GO" id="GO:0005634">
    <property type="term" value="C:nucleus"/>
    <property type="evidence" value="ECO:0007669"/>
    <property type="project" value="TreeGrafter"/>
</dbReference>
<dbReference type="InterPro" id="IPR032675">
    <property type="entry name" value="LRR_dom_sf"/>
</dbReference>
<keyword evidence="3" id="KW-0677">Repeat</keyword>
<dbReference type="GO" id="GO:0048471">
    <property type="term" value="C:perinuclear region of cytoplasm"/>
    <property type="evidence" value="ECO:0007669"/>
    <property type="project" value="TreeGrafter"/>
</dbReference>
<evidence type="ECO:0000256" key="1">
    <source>
        <dbReference type="ARBA" id="ARBA00022468"/>
    </source>
</evidence>
<dbReference type="SUPFAM" id="SSF52047">
    <property type="entry name" value="RNI-like"/>
    <property type="match status" value="1"/>
</dbReference>
<reference evidence="4" key="1">
    <citation type="journal article" date="2016" name="BMC Genomics">
        <title>Insights into the innate immunome of actiniarians using a comparative genomic approach.</title>
        <authorList>
            <person name="van der Burg C.A."/>
            <person name="Prentis P.J."/>
            <person name="Surm J.M."/>
            <person name="Pavasovic A."/>
        </authorList>
    </citation>
    <scope>NUCLEOTIDE SEQUENCE</scope>
</reference>